<evidence type="ECO:0000256" key="2">
    <source>
        <dbReference type="ARBA" id="ARBA00022963"/>
    </source>
</evidence>
<evidence type="ECO:0000256" key="3">
    <source>
        <dbReference type="ARBA" id="ARBA00023098"/>
    </source>
</evidence>
<dbReference type="GO" id="GO:0016042">
    <property type="term" value="P:lipid catabolic process"/>
    <property type="evidence" value="ECO:0007669"/>
    <property type="project" value="UniProtKB-KW"/>
</dbReference>
<dbReference type="PROSITE" id="PS51635">
    <property type="entry name" value="PNPLA"/>
    <property type="match status" value="1"/>
</dbReference>
<proteinExistence type="predicted"/>
<keyword evidence="7" id="KW-1185">Reference proteome</keyword>
<evidence type="ECO:0000313" key="7">
    <source>
        <dbReference type="Proteomes" id="UP000054097"/>
    </source>
</evidence>
<keyword evidence="1" id="KW-0378">Hydrolase</keyword>
<organism evidence="6 7">
    <name type="scientific">Serendipita vermifera MAFF 305830</name>
    <dbReference type="NCBI Taxonomy" id="933852"/>
    <lineage>
        <taxon>Eukaryota</taxon>
        <taxon>Fungi</taxon>
        <taxon>Dikarya</taxon>
        <taxon>Basidiomycota</taxon>
        <taxon>Agaricomycotina</taxon>
        <taxon>Agaricomycetes</taxon>
        <taxon>Sebacinales</taxon>
        <taxon>Serendipitaceae</taxon>
        <taxon>Serendipita</taxon>
    </lineage>
</organism>
<dbReference type="GO" id="GO:0019369">
    <property type="term" value="P:arachidonate metabolic process"/>
    <property type="evidence" value="ECO:0007669"/>
    <property type="project" value="TreeGrafter"/>
</dbReference>
<dbReference type="PANTHER" id="PTHR24185">
    <property type="entry name" value="CALCIUM-INDEPENDENT PHOSPHOLIPASE A2-GAMMA"/>
    <property type="match status" value="1"/>
</dbReference>
<gene>
    <name evidence="6" type="ORF">M408DRAFT_29590</name>
</gene>
<comment type="caution">
    <text evidence="4">Lacks conserved residue(s) required for the propagation of feature annotation.</text>
</comment>
<dbReference type="InterPro" id="IPR002641">
    <property type="entry name" value="PNPLA_dom"/>
</dbReference>
<sequence>MTTQSAEIRRKNGISLLSLDAGGPRGISQLETLKHVMDRLASQIRCDSAQSIKRPCDVFAMIGGTGPGGLISVLLAVLEMTVDEALEGFTSLVNKALKDADGDPIGQTDKLKQAINDILGKYRVGPDTKLASPGPRPPACKLILPVLDTNNTGSPIILTNYVDRQGPPTNLTVAEAMLATCASTPLFSPAKVVKDFSTVEYIAADLGLSNPIREIIDSAHRAFGGEMPVISLLSIGCGNPGVNAVPDDSYTISRVVFLERSAMDSERTAQNIASQMGKLTLYHRLSVAYGMEATRYQSQKEPEVIAAQTRSYLEDEEVATAMNRCISTLRDGAGFTTLEYLKFSGGEKVLAPELLELTPNYVERKIPTEFLENCILNEQGDIKKGSKRIIVTGMGGCG</sequence>
<dbReference type="GO" id="GO:0047499">
    <property type="term" value="F:calcium-independent phospholipase A2 activity"/>
    <property type="evidence" value="ECO:0007669"/>
    <property type="project" value="TreeGrafter"/>
</dbReference>
<reference evidence="6 7" key="1">
    <citation type="submission" date="2014-04" db="EMBL/GenBank/DDBJ databases">
        <authorList>
            <consortium name="DOE Joint Genome Institute"/>
            <person name="Kuo A."/>
            <person name="Zuccaro A."/>
            <person name="Kohler A."/>
            <person name="Nagy L.G."/>
            <person name="Floudas D."/>
            <person name="Copeland A."/>
            <person name="Barry K.W."/>
            <person name="Cichocki N."/>
            <person name="Veneault-Fourrey C."/>
            <person name="LaButti K."/>
            <person name="Lindquist E.A."/>
            <person name="Lipzen A."/>
            <person name="Lundell T."/>
            <person name="Morin E."/>
            <person name="Murat C."/>
            <person name="Sun H."/>
            <person name="Tunlid A."/>
            <person name="Henrissat B."/>
            <person name="Grigoriev I.V."/>
            <person name="Hibbett D.S."/>
            <person name="Martin F."/>
            <person name="Nordberg H.P."/>
            <person name="Cantor M.N."/>
            <person name="Hua S.X."/>
        </authorList>
    </citation>
    <scope>NUCLEOTIDE SEQUENCE [LARGE SCALE GENOMIC DNA]</scope>
    <source>
        <strain evidence="6 7">MAFF 305830</strain>
    </source>
</reference>
<dbReference type="EMBL" id="KN824384">
    <property type="protein sequence ID" value="KIM21391.1"/>
    <property type="molecule type" value="Genomic_DNA"/>
</dbReference>
<feature type="domain" description="PNPLA" evidence="5">
    <location>
        <begin position="17"/>
        <end position="216"/>
    </location>
</feature>
<accession>A0A0C3AQ54</accession>
<dbReference type="AlphaFoldDB" id="A0A0C3AQ54"/>
<evidence type="ECO:0000313" key="6">
    <source>
        <dbReference type="EMBL" id="KIM21391.1"/>
    </source>
</evidence>
<keyword evidence="3" id="KW-0443">Lipid metabolism</keyword>
<dbReference type="GO" id="GO:0046486">
    <property type="term" value="P:glycerolipid metabolic process"/>
    <property type="evidence" value="ECO:0007669"/>
    <property type="project" value="UniProtKB-ARBA"/>
</dbReference>
<dbReference type="Gene3D" id="3.40.1090.10">
    <property type="entry name" value="Cytosolic phospholipase A2 catalytic domain"/>
    <property type="match status" value="1"/>
</dbReference>
<dbReference type="PANTHER" id="PTHR24185:SF1">
    <property type="entry name" value="CALCIUM-INDEPENDENT PHOSPHOLIPASE A2-GAMMA"/>
    <property type="match status" value="1"/>
</dbReference>
<dbReference type="HOGENOM" id="CLU_000288_144_2_1"/>
<keyword evidence="2" id="KW-0442">Lipid degradation</keyword>
<evidence type="ECO:0000256" key="1">
    <source>
        <dbReference type="ARBA" id="ARBA00022801"/>
    </source>
</evidence>
<evidence type="ECO:0000259" key="5">
    <source>
        <dbReference type="PROSITE" id="PS51635"/>
    </source>
</evidence>
<dbReference type="OrthoDB" id="630895at2759"/>
<dbReference type="Proteomes" id="UP000054097">
    <property type="component" value="Unassembled WGS sequence"/>
</dbReference>
<dbReference type="InterPro" id="IPR016035">
    <property type="entry name" value="Acyl_Trfase/lysoPLipase"/>
</dbReference>
<name>A0A0C3AQ54_SERVB</name>
<dbReference type="GO" id="GO:0016020">
    <property type="term" value="C:membrane"/>
    <property type="evidence" value="ECO:0007669"/>
    <property type="project" value="TreeGrafter"/>
</dbReference>
<dbReference type="SUPFAM" id="SSF52151">
    <property type="entry name" value="FabD/lysophospholipase-like"/>
    <property type="match status" value="1"/>
</dbReference>
<evidence type="ECO:0000256" key="4">
    <source>
        <dbReference type="PROSITE-ProRule" id="PRU01161"/>
    </source>
</evidence>
<reference evidence="7" key="2">
    <citation type="submission" date="2015-01" db="EMBL/GenBank/DDBJ databases">
        <title>Evolutionary Origins and Diversification of the Mycorrhizal Mutualists.</title>
        <authorList>
            <consortium name="DOE Joint Genome Institute"/>
            <consortium name="Mycorrhizal Genomics Consortium"/>
            <person name="Kohler A."/>
            <person name="Kuo A."/>
            <person name="Nagy L.G."/>
            <person name="Floudas D."/>
            <person name="Copeland A."/>
            <person name="Barry K.W."/>
            <person name="Cichocki N."/>
            <person name="Veneault-Fourrey C."/>
            <person name="LaButti K."/>
            <person name="Lindquist E.A."/>
            <person name="Lipzen A."/>
            <person name="Lundell T."/>
            <person name="Morin E."/>
            <person name="Murat C."/>
            <person name="Riley R."/>
            <person name="Ohm R."/>
            <person name="Sun H."/>
            <person name="Tunlid A."/>
            <person name="Henrissat B."/>
            <person name="Grigoriev I.V."/>
            <person name="Hibbett D.S."/>
            <person name="Martin F."/>
        </authorList>
    </citation>
    <scope>NUCLEOTIDE SEQUENCE [LARGE SCALE GENOMIC DNA]</scope>
    <source>
        <strain evidence="7">MAFF 305830</strain>
    </source>
</reference>
<dbReference type="Pfam" id="PF01734">
    <property type="entry name" value="Patatin"/>
    <property type="match status" value="1"/>
</dbReference>
<protein>
    <recommendedName>
        <fullName evidence="5">PNPLA domain-containing protein</fullName>
    </recommendedName>
</protein>